<dbReference type="EMBL" id="FOLE01000004">
    <property type="protein sequence ID" value="SFC27009.1"/>
    <property type="molecule type" value="Genomic_DNA"/>
</dbReference>
<dbReference type="Proteomes" id="UP000199514">
    <property type="component" value="Unassembled WGS sequence"/>
</dbReference>
<dbReference type="Gene3D" id="3.40.630.30">
    <property type="match status" value="1"/>
</dbReference>
<dbReference type="SUPFAM" id="SSF55729">
    <property type="entry name" value="Acyl-CoA N-acyltransferases (Nat)"/>
    <property type="match status" value="1"/>
</dbReference>
<reference evidence="2 3" key="1">
    <citation type="submission" date="2016-10" db="EMBL/GenBank/DDBJ databases">
        <authorList>
            <person name="de Groot N.N."/>
        </authorList>
    </citation>
    <scope>NUCLEOTIDE SEQUENCE [LARGE SCALE GENOMIC DNA]</scope>
    <source>
        <strain evidence="2 3">DSM 6793</strain>
    </source>
</reference>
<dbReference type="Pfam" id="PF00583">
    <property type="entry name" value="Acetyltransf_1"/>
    <property type="match status" value="1"/>
</dbReference>
<proteinExistence type="predicted"/>
<dbReference type="InterPro" id="IPR000182">
    <property type="entry name" value="GNAT_dom"/>
</dbReference>
<protein>
    <submittedName>
        <fullName evidence="2">Acetyltransferase (GNAT) family protein</fullName>
    </submittedName>
</protein>
<evidence type="ECO:0000313" key="3">
    <source>
        <dbReference type="Proteomes" id="UP000199514"/>
    </source>
</evidence>
<dbReference type="GO" id="GO:0016747">
    <property type="term" value="F:acyltransferase activity, transferring groups other than amino-acyl groups"/>
    <property type="evidence" value="ECO:0007669"/>
    <property type="project" value="InterPro"/>
</dbReference>
<dbReference type="OrthoDB" id="9796381at2"/>
<dbReference type="PROSITE" id="PS51186">
    <property type="entry name" value="GNAT"/>
    <property type="match status" value="1"/>
</dbReference>
<sequence length="167" mass="19019">MILRKATDSELPIIWEILQAAIAQRKQDGSRQWQDGYPNPQSIQEDLNNGWAYVLTDGTNILAYAAIIFGIEPAYNTIEGQWLSEGEYVVIHRVATSAASKQKGIATYLFKMIENLSIENQTYSIKVDTNFDNIPMLRILDKLGYTYCGEVYFRGSARRAYEKLLPK</sequence>
<dbReference type="InterPro" id="IPR016181">
    <property type="entry name" value="Acyl_CoA_acyltransferase"/>
</dbReference>
<evidence type="ECO:0000259" key="1">
    <source>
        <dbReference type="PROSITE" id="PS51186"/>
    </source>
</evidence>
<dbReference type="RefSeq" id="WP_091510561.1">
    <property type="nucleotide sequence ID" value="NZ_FOLE01000004.1"/>
</dbReference>
<dbReference type="AlphaFoldDB" id="A0A1I1HSA3"/>
<keyword evidence="2" id="KW-0808">Transferase</keyword>
<keyword evidence="3" id="KW-1185">Reference proteome</keyword>
<accession>A0A1I1HSA3</accession>
<feature type="domain" description="N-acetyltransferase" evidence="1">
    <location>
        <begin position="1"/>
        <end position="167"/>
    </location>
</feature>
<gene>
    <name evidence="2" type="ORF">SAMN05421780_10479</name>
</gene>
<dbReference type="STRING" id="927664.SAMN05421780_10479"/>
<name>A0A1I1HSA3_9BACT</name>
<organism evidence="2 3">
    <name type="scientific">Flexibacter flexilis DSM 6793</name>
    <dbReference type="NCBI Taxonomy" id="927664"/>
    <lineage>
        <taxon>Bacteria</taxon>
        <taxon>Pseudomonadati</taxon>
        <taxon>Bacteroidota</taxon>
        <taxon>Cytophagia</taxon>
        <taxon>Cytophagales</taxon>
        <taxon>Flexibacteraceae</taxon>
        <taxon>Flexibacter</taxon>
    </lineage>
</organism>
<evidence type="ECO:0000313" key="2">
    <source>
        <dbReference type="EMBL" id="SFC27009.1"/>
    </source>
</evidence>